<sequence length="468" mass="54142">LDEEFAELIKNYSNWPQIIDKNTAIKVLAKFHKKTNINLSLIKAPIHLTSSSFEINFIYAHPHIDNIRFQVLLDHASKVSAALHWLFEHNPLFKQIEFNKNALTTLPEEEIPKSLLLTTTSINSTINYNKVSKLYELRPSGFVHADNVSISENELTLHSIHKLISKLNNQTLINNMSQETNYNKNLHVPIICMSHNNEPLNEYRDSMQFPAKFPILFPYGIGGHKDISYLLNTNNILTDKMLEKEYKAPKTIMKKWMHSSFFPIPNPNLSDFDKNFCLDLLAIAKHTLYHHYFIIVLVSTGIAALNINRYIIHSTCGFGIEGTCNNNNLTSDTLHKLQDFWNKIQYVIINKVSMIRQYLLTRFHIFLKVVKSSNISTPFAKLNILFSDNFMQLPLVLNSALYMPSKVSNINLSKKFQAVNDIELDLDFKKHKHALYKPLINNHSVMNAIERNLWLNIKNVIHLKKSIY</sequence>
<dbReference type="GO" id="GO:0043139">
    <property type="term" value="F:5'-3' DNA helicase activity"/>
    <property type="evidence" value="ECO:0007669"/>
    <property type="project" value="UniProtKB-EC"/>
</dbReference>
<keyword evidence="1" id="KW-0378">Hydrolase</keyword>
<evidence type="ECO:0000259" key="2">
    <source>
        <dbReference type="Pfam" id="PF05970"/>
    </source>
</evidence>
<dbReference type="EMBL" id="CAJVQA010007819">
    <property type="protein sequence ID" value="CAG8662384.1"/>
    <property type="molecule type" value="Genomic_DNA"/>
</dbReference>
<gene>
    <name evidence="3" type="ORF">CPELLU_LOCUS9863</name>
</gene>
<reference evidence="3" key="1">
    <citation type="submission" date="2021-06" db="EMBL/GenBank/DDBJ databases">
        <authorList>
            <person name="Kallberg Y."/>
            <person name="Tangrot J."/>
            <person name="Rosling A."/>
        </authorList>
    </citation>
    <scope>NUCLEOTIDE SEQUENCE</scope>
    <source>
        <strain evidence="3">FL966</strain>
    </source>
</reference>
<dbReference type="PANTHER" id="PTHR47642">
    <property type="entry name" value="ATP-DEPENDENT DNA HELICASE"/>
    <property type="match status" value="1"/>
</dbReference>
<keyword evidence="4" id="KW-1185">Reference proteome</keyword>
<dbReference type="OrthoDB" id="2986975at2759"/>
<keyword evidence="1" id="KW-0067">ATP-binding</keyword>
<dbReference type="GO" id="GO:0006281">
    <property type="term" value="P:DNA repair"/>
    <property type="evidence" value="ECO:0007669"/>
    <property type="project" value="UniProtKB-KW"/>
</dbReference>
<dbReference type="InterPro" id="IPR010285">
    <property type="entry name" value="DNA_helicase_pif1-like_DEAD"/>
</dbReference>
<comment type="catalytic activity">
    <reaction evidence="1">
        <text>ATP + H2O = ADP + phosphate + H(+)</text>
        <dbReference type="Rhea" id="RHEA:13065"/>
        <dbReference type="ChEBI" id="CHEBI:15377"/>
        <dbReference type="ChEBI" id="CHEBI:15378"/>
        <dbReference type="ChEBI" id="CHEBI:30616"/>
        <dbReference type="ChEBI" id="CHEBI:43474"/>
        <dbReference type="ChEBI" id="CHEBI:456216"/>
        <dbReference type="EC" id="5.6.2.3"/>
    </reaction>
</comment>
<keyword evidence="1" id="KW-0347">Helicase</keyword>
<accession>A0A9N9H7E4</accession>
<keyword evidence="1" id="KW-0234">DNA repair</keyword>
<evidence type="ECO:0000256" key="1">
    <source>
        <dbReference type="RuleBase" id="RU363044"/>
    </source>
</evidence>
<keyword evidence="1" id="KW-0227">DNA damage</keyword>
<dbReference type="AlphaFoldDB" id="A0A9N9H7E4"/>
<evidence type="ECO:0000313" key="3">
    <source>
        <dbReference type="EMBL" id="CAG8662384.1"/>
    </source>
</evidence>
<feature type="domain" description="DNA helicase Pif1-like DEAD-box helicase" evidence="2">
    <location>
        <begin position="291"/>
        <end position="433"/>
    </location>
</feature>
<dbReference type="PANTHER" id="PTHR47642:SF5">
    <property type="entry name" value="ATP-DEPENDENT DNA HELICASE"/>
    <property type="match status" value="1"/>
</dbReference>
<keyword evidence="1" id="KW-0233">DNA recombination</keyword>
<comment type="similarity">
    <text evidence="1">Belongs to the helicase family.</text>
</comment>
<comment type="cofactor">
    <cofactor evidence="1">
        <name>Mg(2+)</name>
        <dbReference type="ChEBI" id="CHEBI:18420"/>
    </cofactor>
</comment>
<name>A0A9N9H7E4_9GLOM</name>
<keyword evidence="1" id="KW-0547">Nucleotide-binding</keyword>
<dbReference type="Proteomes" id="UP000789759">
    <property type="component" value="Unassembled WGS sequence"/>
</dbReference>
<feature type="non-terminal residue" evidence="3">
    <location>
        <position position="1"/>
    </location>
</feature>
<comment type="caution">
    <text evidence="3">The sequence shown here is derived from an EMBL/GenBank/DDBJ whole genome shotgun (WGS) entry which is preliminary data.</text>
</comment>
<evidence type="ECO:0000313" key="4">
    <source>
        <dbReference type="Proteomes" id="UP000789759"/>
    </source>
</evidence>
<dbReference type="InterPro" id="IPR027417">
    <property type="entry name" value="P-loop_NTPase"/>
</dbReference>
<dbReference type="GO" id="GO:0000723">
    <property type="term" value="P:telomere maintenance"/>
    <property type="evidence" value="ECO:0007669"/>
    <property type="project" value="InterPro"/>
</dbReference>
<proteinExistence type="inferred from homology"/>
<dbReference type="Pfam" id="PF05970">
    <property type="entry name" value="PIF1"/>
    <property type="match status" value="1"/>
</dbReference>
<dbReference type="Gene3D" id="3.40.50.300">
    <property type="entry name" value="P-loop containing nucleotide triphosphate hydrolases"/>
    <property type="match status" value="1"/>
</dbReference>
<dbReference type="GO" id="GO:0016787">
    <property type="term" value="F:hydrolase activity"/>
    <property type="evidence" value="ECO:0007669"/>
    <property type="project" value="UniProtKB-KW"/>
</dbReference>
<dbReference type="GO" id="GO:0006310">
    <property type="term" value="P:DNA recombination"/>
    <property type="evidence" value="ECO:0007669"/>
    <property type="project" value="UniProtKB-KW"/>
</dbReference>
<dbReference type="InterPro" id="IPR051055">
    <property type="entry name" value="PIF1_helicase"/>
</dbReference>
<dbReference type="EC" id="5.6.2.3" evidence="1"/>
<dbReference type="GO" id="GO:0005524">
    <property type="term" value="F:ATP binding"/>
    <property type="evidence" value="ECO:0007669"/>
    <property type="project" value="UniProtKB-KW"/>
</dbReference>
<protein>
    <recommendedName>
        <fullName evidence="1">ATP-dependent DNA helicase</fullName>
        <ecNumber evidence="1">5.6.2.3</ecNumber>
    </recommendedName>
</protein>
<organism evidence="3 4">
    <name type="scientific">Cetraspora pellucida</name>
    <dbReference type="NCBI Taxonomy" id="1433469"/>
    <lineage>
        <taxon>Eukaryota</taxon>
        <taxon>Fungi</taxon>
        <taxon>Fungi incertae sedis</taxon>
        <taxon>Mucoromycota</taxon>
        <taxon>Glomeromycotina</taxon>
        <taxon>Glomeromycetes</taxon>
        <taxon>Diversisporales</taxon>
        <taxon>Gigasporaceae</taxon>
        <taxon>Cetraspora</taxon>
    </lineage>
</organism>